<dbReference type="InterPro" id="IPR009057">
    <property type="entry name" value="Homeodomain-like_sf"/>
</dbReference>
<accession>A0A4Q9DV89</accession>
<feature type="transmembrane region" description="Helical" evidence="4">
    <location>
        <begin position="400"/>
        <end position="424"/>
    </location>
</feature>
<keyword evidence="4" id="KW-0812">Transmembrane</keyword>
<dbReference type="EMBL" id="SIRE01000007">
    <property type="protein sequence ID" value="TBL79518.1"/>
    <property type="molecule type" value="Genomic_DNA"/>
</dbReference>
<evidence type="ECO:0000259" key="5">
    <source>
        <dbReference type="PROSITE" id="PS01124"/>
    </source>
</evidence>
<dbReference type="GO" id="GO:0043565">
    <property type="term" value="F:sequence-specific DNA binding"/>
    <property type="evidence" value="ECO:0007669"/>
    <property type="project" value="InterPro"/>
</dbReference>
<keyword evidence="3" id="KW-0804">Transcription</keyword>
<feature type="domain" description="HTH araC/xylS-type" evidence="5">
    <location>
        <begin position="766"/>
        <end position="863"/>
    </location>
</feature>
<dbReference type="Gene3D" id="1.10.10.60">
    <property type="entry name" value="Homeodomain-like"/>
    <property type="match status" value="2"/>
</dbReference>
<comment type="caution">
    <text evidence="6">The sequence shown here is derived from an EMBL/GenBank/DDBJ whole genome shotgun (WGS) entry which is preliminary data.</text>
</comment>
<evidence type="ECO:0000256" key="4">
    <source>
        <dbReference type="SAM" id="Phobius"/>
    </source>
</evidence>
<dbReference type="Pfam" id="PF12833">
    <property type="entry name" value="HTH_18"/>
    <property type="match status" value="1"/>
</dbReference>
<protein>
    <submittedName>
        <fullName evidence="6">AraC family transcriptional regulator</fullName>
    </submittedName>
</protein>
<dbReference type="AlphaFoldDB" id="A0A4Q9DV89"/>
<dbReference type="GO" id="GO:0003700">
    <property type="term" value="F:DNA-binding transcription factor activity"/>
    <property type="evidence" value="ECO:0007669"/>
    <property type="project" value="InterPro"/>
</dbReference>
<dbReference type="PANTHER" id="PTHR43280">
    <property type="entry name" value="ARAC-FAMILY TRANSCRIPTIONAL REGULATOR"/>
    <property type="match status" value="1"/>
</dbReference>
<evidence type="ECO:0000256" key="3">
    <source>
        <dbReference type="ARBA" id="ARBA00023163"/>
    </source>
</evidence>
<reference evidence="6 7" key="1">
    <citation type="submission" date="2019-02" db="EMBL/GenBank/DDBJ databases">
        <title>Paenibacillus sp. nov., isolated from surface-sterilized tissue of Thalictrum simplex L.</title>
        <authorList>
            <person name="Tuo L."/>
        </authorList>
    </citation>
    <scope>NUCLEOTIDE SEQUENCE [LARGE SCALE GENOMIC DNA]</scope>
    <source>
        <strain evidence="6 7">N2SHLJ1</strain>
    </source>
</reference>
<evidence type="ECO:0000256" key="2">
    <source>
        <dbReference type="ARBA" id="ARBA00023125"/>
    </source>
</evidence>
<keyword evidence="2" id="KW-0238">DNA-binding</keyword>
<dbReference type="PROSITE" id="PS01124">
    <property type="entry name" value="HTH_ARAC_FAMILY_2"/>
    <property type="match status" value="1"/>
</dbReference>
<keyword evidence="7" id="KW-1185">Reference proteome</keyword>
<dbReference type="OrthoDB" id="1975037at2"/>
<organism evidence="6 7">
    <name type="scientific">Paenibacillus thalictri</name>
    <dbReference type="NCBI Taxonomy" id="2527873"/>
    <lineage>
        <taxon>Bacteria</taxon>
        <taxon>Bacillati</taxon>
        <taxon>Bacillota</taxon>
        <taxon>Bacilli</taxon>
        <taxon>Bacillales</taxon>
        <taxon>Paenibacillaceae</taxon>
        <taxon>Paenibacillus</taxon>
    </lineage>
</organism>
<proteinExistence type="predicted"/>
<dbReference type="InterPro" id="IPR041522">
    <property type="entry name" value="CdaR_GGDEF"/>
</dbReference>
<dbReference type="Proteomes" id="UP000293142">
    <property type="component" value="Unassembled WGS sequence"/>
</dbReference>
<keyword evidence="1" id="KW-0805">Transcription regulation</keyword>
<feature type="transmembrane region" description="Helical" evidence="4">
    <location>
        <begin position="130"/>
        <end position="152"/>
    </location>
</feature>
<dbReference type="InterPro" id="IPR018060">
    <property type="entry name" value="HTH_AraC"/>
</dbReference>
<dbReference type="PANTHER" id="PTHR43280:SF28">
    <property type="entry name" value="HTH-TYPE TRANSCRIPTIONAL ACTIVATOR RHAS"/>
    <property type="match status" value="1"/>
</dbReference>
<gene>
    <name evidence="6" type="ORF">EYB31_11455</name>
</gene>
<evidence type="ECO:0000256" key="1">
    <source>
        <dbReference type="ARBA" id="ARBA00023015"/>
    </source>
</evidence>
<dbReference type="SUPFAM" id="SSF46689">
    <property type="entry name" value="Homeodomain-like"/>
    <property type="match status" value="2"/>
</dbReference>
<evidence type="ECO:0000313" key="6">
    <source>
        <dbReference type="EMBL" id="TBL79518.1"/>
    </source>
</evidence>
<evidence type="ECO:0000313" key="7">
    <source>
        <dbReference type="Proteomes" id="UP000293142"/>
    </source>
</evidence>
<dbReference type="Pfam" id="PF17853">
    <property type="entry name" value="GGDEF_2"/>
    <property type="match status" value="1"/>
</dbReference>
<keyword evidence="4" id="KW-0472">Membrane</keyword>
<dbReference type="SMART" id="SM00342">
    <property type="entry name" value="HTH_ARAC"/>
    <property type="match status" value="1"/>
</dbReference>
<keyword evidence="4" id="KW-1133">Transmembrane helix</keyword>
<sequence>MWKRPPPSGAETSARRQPLPCEAMTRAWNNHRHTAAGRAWGRPPPHGTGMRSWIRAGKYCPTGPGRASAAPFRRKVKKFLYIAAPGNLIILIKNGKSGGGAHELTGWYTKLMTLLFGGYPFKRGRYFYRLIWLGCISACVPVMLAGIVYYHFSLTNLSNQMMSENASSLIIIENRVERVIQGIERDALQLADEPLIKESLSMENFGAARLYHSQLLDYLIRQKNSRDFVESIYYYNNSANILLTTELGYVLPSELKIKSDLDSILKIKRSQWVFLPEAEKKGLVSFVRLIPSTANQTPAGVLVFQIKINMIREYLTEYSMLLEKSVYVLDQQNRLLFAGGNGEMEEGGERLVRDIQALGPGNGTVTDAEGSNFLYSYVKSDLGRSFISVIPESSLAARIWWIRWVSICTLLLLLGLGLLLSLIISRRAYNPLQNLMKYGSAVSQTGTNGHDQNEFVFIMDCFNQLRSQTQSLSVLVKNLEPTSRERFLQKLLTRDYMNEKTLREECETFKIPVYGDYWAVVIDIDHYYKNTRYIPEDRPILSFAVSNILEELMKSFPKLKGFGVNDAHGRKVVLVQAETIEELLLYAQSVHESVGQYLSLQATVGIGRMYHHIGDISVAYKEALLALQYRMFDEQPILYIDRLETADKRERFVYPAEIESAILQALKEGDEASSGQNMEQFTKHIKSFQSYPLTFQAYSMLLSSILHRLETFGELPLEVLEGNSFEKLKEFRTVEEINEWFVIAWFPLYLKASSQYHGAYNQSYIQQICRFVEENIYTDISLVICAEQVNMNPSYVSRVFKKEKGVSFVEYVMEIKLNEACRLLLETDKSIGEIAGLLGYSERNLNRLFQKFMQMPPGQYRSQQR</sequence>
<name>A0A4Q9DV89_9BACL</name>